<name>A0ABS6ATE1_9NOCA</name>
<feature type="chain" id="PRO_5046150575" evidence="1">
    <location>
        <begin position="35"/>
        <end position="110"/>
    </location>
</feature>
<reference evidence="3 4" key="1">
    <citation type="submission" date="2021-06" db="EMBL/GenBank/DDBJ databases">
        <title>Actinomycetes sequencing.</title>
        <authorList>
            <person name="Shan Q."/>
        </authorList>
    </citation>
    <scope>NUCLEOTIDE SEQUENCE [LARGE SCALE GENOMIC DNA]</scope>
    <source>
        <strain evidence="3 4">NEAU-G5</strain>
    </source>
</reference>
<evidence type="ECO:0000256" key="1">
    <source>
        <dbReference type="SAM" id="SignalP"/>
    </source>
</evidence>
<comment type="caution">
    <text evidence="3">The sequence shown here is derived from an EMBL/GenBank/DDBJ whole genome shotgun (WGS) entry which is preliminary data.</text>
</comment>
<evidence type="ECO:0000313" key="3">
    <source>
        <dbReference type="EMBL" id="MBU3060811.1"/>
    </source>
</evidence>
<accession>A0ABS6ATE1</accession>
<dbReference type="EMBL" id="JAHKNI010000001">
    <property type="protein sequence ID" value="MBU3060811.1"/>
    <property type="molecule type" value="Genomic_DNA"/>
</dbReference>
<proteinExistence type="predicted"/>
<organism evidence="3 4">
    <name type="scientific">Nocardia albiluteola</name>
    <dbReference type="NCBI Taxonomy" id="2842303"/>
    <lineage>
        <taxon>Bacteria</taxon>
        <taxon>Bacillati</taxon>
        <taxon>Actinomycetota</taxon>
        <taxon>Actinomycetes</taxon>
        <taxon>Mycobacteriales</taxon>
        <taxon>Nocardiaceae</taxon>
        <taxon>Nocardia</taxon>
    </lineage>
</organism>
<keyword evidence="4" id="KW-1185">Reference proteome</keyword>
<dbReference type="InterPro" id="IPR025240">
    <property type="entry name" value="DUF4189"/>
</dbReference>
<feature type="signal peptide" evidence="1">
    <location>
        <begin position="1"/>
        <end position="34"/>
    </location>
</feature>
<sequence length="110" mass="11307">MSAQHNRKLTIARIAGGALITAGLLTAAAGPASAHPGQWAAIAVSNSGLVTGWAQNYDSREDAEAAAIRSCDRFDCRPYASKLDGCVAINDAMGQAHLTPTHIVSTACVS</sequence>
<dbReference type="RefSeq" id="WP_215915609.1">
    <property type="nucleotide sequence ID" value="NZ_JAHKNI010000001.1"/>
</dbReference>
<gene>
    <name evidence="3" type="ORF">KO481_04635</name>
</gene>
<dbReference type="Proteomes" id="UP000733379">
    <property type="component" value="Unassembled WGS sequence"/>
</dbReference>
<dbReference type="Pfam" id="PF13827">
    <property type="entry name" value="DUF4189"/>
    <property type="match status" value="1"/>
</dbReference>
<keyword evidence="1" id="KW-0732">Signal</keyword>
<evidence type="ECO:0000259" key="2">
    <source>
        <dbReference type="Pfam" id="PF13827"/>
    </source>
</evidence>
<evidence type="ECO:0000313" key="4">
    <source>
        <dbReference type="Proteomes" id="UP000733379"/>
    </source>
</evidence>
<protein>
    <submittedName>
        <fullName evidence="3">DUF4189 domain-containing protein</fullName>
    </submittedName>
</protein>
<feature type="domain" description="DUF4189" evidence="2">
    <location>
        <begin position="39"/>
        <end position="95"/>
    </location>
</feature>